<dbReference type="OrthoDB" id="1405595at2759"/>
<dbReference type="STRING" id="29170.A0A368EX66"/>
<comment type="caution">
    <text evidence="1">The sequence shown here is derived from an EMBL/GenBank/DDBJ whole genome shotgun (WGS) entry which is preliminary data.</text>
</comment>
<keyword evidence="2" id="KW-1185">Reference proteome</keyword>
<proteinExistence type="predicted"/>
<evidence type="ECO:0000313" key="2">
    <source>
        <dbReference type="Proteomes" id="UP000252519"/>
    </source>
</evidence>
<accession>A0A368EX66</accession>
<dbReference type="EMBL" id="JOJR01020633">
    <property type="protein sequence ID" value="RCN24362.1"/>
    <property type="molecule type" value="Genomic_DNA"/>
</dbReference>
<dbReference type="Proteomes" id="UP000252519">
    <property type="component" value="Unassembled WGS sequence"/>
</dbReference>
<protein>
    <submittedName>
        <fullName evidence="1">Uncharacterized protein</fullName>
    </submittedName>
</protein>
<dbReference type="AlphaFoldDB" id="A0A368EX66"/>
<feature type="non-terminal residue" evidence="1">
    <location>
        <position position="1"/>
    </location>
</feature>
<gene>
    <name evidence="1" type="ORF">ANCCAN_29943</name>
</gene>
<organism evidence="1 2">
    <name type="scientific">Ancylostoma caninum</name>
    <name type="common">Dog hookworm</name>
    <dbReference type="NCBI Taxonomy" id="29170"/>
    <lineage>
        <taxon>Eukaryota</taxon>
        <taxon>Metazoa</taxon>
        <taxon>Ecdysozoa</taxon>
        <taxon>Nematoda</taxon>
        <taxon>Chromadorea</taxon>
        <taxon>Rhabditida</taxon>
        <taxon>Rhabditina</taxon>
        <taxon>Rhabditomorpha</taxon>
        <taxon>Strongyloidea</taxon>
        <taxon>Ancylostomatidae</taxon>
        <taxon>Ancylostomatinae</taxon>
        <taxon>Ancylostoma</taxon>
    </lineage>
</organism>
<sequence>RVTWTCCNSQYSNRRDFYLHRVNAHLEKLVEGAVTEYQNYQETAHPSGALTPGAGVCVESSDGTSYMGRIETGPDGTMQVIVPQDVMNSNSDFYVVIDDDSELDRQTQFKCESGNQQIDQLDHTQQELRIHPDPNSTSPHLLGEILVEEPVDEGEGQMIAITEEQYEQLRLQYGDNLENMVCSALSPFFQLHKSTSSHK</sequence>
<name>A0A368EX66_ANCCA</name>
<reference evidence="1 2" key="1">
    <citation type="submission" date="2014-10" db="EMBL/GenBank/DDBJ databases">
        <title>Draft genome of the hookworm Ancylostoma caninum.</title>
        <authorList>
            <person name="Mitreva M."/>
        </authorList>
    </citation>
    <scope>NUCLEOTIDE SEQUENCE [LARGE SCALE GENOMIC DNA]</scope>
    <source>
        <strain evidence="1 2">Baltimore</strain>
    </source>
</reference>
<evidence type="ECO:0000313" key="1">
    <source>
        <dbReference type="EMBL" id="RCN24362.1"/>
    </source>
</evidence>